<dbReference type="PANTHER" id="PTHR36722">
    <property type="entry name" value="TYPE 2 DNA TOPOISOMERASE 6 SUBUNIT B-LIKE"/>
    <property type="match status" value="1"/>
</dbReference>
<dbReference type="Proteomes" id="UP000507245">
    <property type="component" value="Unassembled WGS sequence"/>
</dbReference>
<sequence>MYICYILARDGGSFIFDFSPKIQKHKDDYCFSSRPLPAFDFFCISTMPCFGGPLQALRHSQALSTVRSPLCSNFSKMTKLSLVSVRAVSDTGVGSCLEEFGGVKLRKEAFSAQIWDGLLFVTATSIADDEIYHYQFNLKENVSARRLTRLPSNPKNGLKFSGTEVCLSIIESIDVLVAEFSLFFQKILILKIPNVAIELVVEHGHDPGSRYVNVFLANECNPLSIPASNLERLKSGLEDYVFKHGNTLSTKCELCFSSWEHLKVGSGVACCTEGRKYSGSVMEAVIVISEISEVASTCPRTHGSKTEVLYFKDFSPCPIPQFSLKALTSIDWKSYGLSFGSVVVQGGFALVEWENLPPYITIPSGRLKTRRDQNLIKKAIRLALDDLKDNYAGVLLSAQALKIRSFAPDLAKTISSLILSSNDSEFRKECFSFLGLPSQGVGGEVVEDCIKERLITVVEMNDRDPQRSKEIPTFLFEDDHMQDSGSQDEEFEVEDAFSSMDMC</sequence>
<protein>
    <recommendedName>
        <fullName evidence="5">Type 2 DNA topoisomerase 6 subunit B-like</fullName>
    </recommendedName>
</protein>
<proteinExistence type="predicted"/>
<dbReference type="GO" id="GO:0030674">
    <property type="term" value="F:protein-macromolecule adaptor activity"/>
    <property type="evidence" value="ECO:0007669"/>
    <property type="project" value="TreeGrafter"/>
</dbReference>
<name>A0A6J5TK50_PRUAR</name>
<keyword evidence="4" id="KW-1185">Reference proteome</keyword>
<evidence type="ECO:0000313" key="1">
    <source>
        <dbReference type="EMBL" id="CAB4264360.1"/>
    </source>
</evidence>
<dbReference type="EMBL" id="CAEKDK010000001">
    <property type="protein sequence ID" value="CAB4264360.1"/>
    <property type="molecule type" value="Genomic_DNA"/>
</dbReference>
<organism evidence="1 3">
    <name type="scientific">Prunus armeniaca</name>
    <name type="common">Apricot</name>
    <name type="synonym">Armeniaca vulgaris</name>
    <dbReference type="NCBI Taxonomy" id="36596"/>
    <lineage>
        <taxon>Eukaryota</taxon>
        <taxon>Viridiplantae</taxon>
        <taxon>Streptophyta</taxon>
        <taxon>Embryophyta</taxon>
        <taxon>Tracheophyta</taxon>
        <taxon>Spermatophyta</taxon>
        <taxon>Magnoliopsida</taxon>
        <taxon>eudicotyledons</taxon>
        <taxon>Gunneridae</taxon>
        <taxon>Pentapetalae</taxon>
        <taxon>rosids</taxon>
        <taxon>fabids</taxon>
        <taxon>Rosales</taxon>
        <taxon>Rosaceae</taxon>
        <taxon>Amygdaloideae</taxon>
        <taxon>Amygdaleae</taxon>
        <taxon>Prunus</taxon>
    </lineage>
</organism>
<dbReference type="PANTHER" id="PTHR36722:SF1">
    <property type="entry name" value="TYPE 2 DNA TOPOISOMERASE 6 SUBUNIT B-LIKE"/>
    <property type="match status" value="1"/>
</dbReference>
<dbReference type="GO" id="GO:0000793">
    <property type="term" value="C:condensed chromosome"/>
    <property type="evidence" value="ECO:0007669"/>
    <property type="project" value="TreeGrafter"/>
</dbReference>
<evidence type="ECO:0000313" key="4">
    <source>
        <dbReference type="Proteomes" id="UP000507245"/>
    </source>
</evidence>
<dbReference type="GO" id="GO:0042138">
    <property type="term" value="P:meiotic DNA double-strand break formation"/>
    <property type="evidence" value="ECO:0007669"/>
    <property type="project" value="InterPro"/>
</dbReference>
<reference evidence="4" key="1">
    <citation type="journal article" date="2020" name="Genome Biol.">
        <title>Gamete binning: chromosome-level and haplotype-resolved genome assembly enabled by high-throughput single-cell sequencing of gamete genomes.</title>
        <authorList>
            <person name="Campoy J.A."/>
            <person name="Sun H."/>
            <person name="Goel M."/>
            <person name="Jiao W.-B."/>
            <person name="Folz-Donahue K."/>
            <person name="Wang N."/>
            <person name="Rubio M."/>
            <person name="Liu C."/>
            <person name="Kukat C."/>
            <person name="Ruiz D."/>
            <person name="Huettel B."/>
            <person name="Schneeberger K."/>
        </authorList>
    </citation>
    <scope>NUCLEOTIDE SEQUENCE [LARGE SCALE GENOMIC DNA]</scope>
    <source>
        <strain evidence="4">cv. Rojo Pasion</strain>
    </source>
</reference>
<accession>A0A6J5TK50</accession>
<evidence type="ECO:0000313" key="3">
    <source>
        <dbReference type="Proteomes" id="UP000507222"/>
    </source>
</evidence>
<dbReference type="EMBL" id="CAEKKB010000001">
    <property type="protein sequence ID" value="CAB4294983.1"/>
    <property type="molecule type" value="Genomic_DNA"/>
</dbReference>
<dbReference type="GO" id="GO:0007131">
    <property type="term" value="P:reciprocal meiotic recombination"/>
    <property type="evidence" value="ECO:0007669"/>
    <property type="project" value="TreeGrafter"/>
</dbReference>
<dbReference type="InterPro" id="IPR034566">
    <property type="entry name" value="MTOPVIB_plant"/>
</dbReference>
<gene>
    <name evidence="1" type="ORF">CURHAP_LOCUS6103</name>
    <name evidence="2" type="ORF">ORAREDHAP_LOCUS6162</name>
</gene>
<evidence type="ECO:0000313" key="2">
    <source>
        <dbReference type="EMBL" id="CAB4294983.1"/>
    </source>
</evidence>
<dbReference type="Proteomes" id="UP000507222">
    <property type="component" value="Unassembled WGS sequence"/>
</dbReference>
<dbReference type="AlphaFoldDB" id="A0A6J5TK50"/>
<dbReference type="OrthoDB" id="1918529at2759"/>
<reference evidence="1 3" key="2">
    <citation type="submission" date="2020-05" db="EMBL/GenBank/DDBJ databases">
        <authorList>
            <person name="Campoy J."/>
            <person name="Schneeberger K."/>
            <person name="Spophaly S."/>
        </authorList>
    </citation>
    <scope>NUCLEOTIDE SEQUENCE [LARGE SCALE GENOMIC DNA]</scope>
    <source>
        <strain evidence="1">PruArmRojPasFocal</strain>
    </source>
</reference>
<evidence type="ECO:0008006" key="5">
    <source>
        <dbReference type="Google" id="ProtNLM"/>
    </source>
</evidence>